<dbReference type="Proteomes" id="UP000254950">
    <property type="component" value="Unassembled WGS sequence"/>
</dbReference>
<dbReference type="AlphaFoldDB" id="A0A380ZG20"/>
<evidence type="ECO:0000313" key="2">
    <source>
        <dbReference type="Proteomes" id="UP000254950"/>
    </source>
</evidence>
<accession>A0A380ZG20</accession>
<reference evidence="1 2" key="1">
    <citation type="submission" date="2018-06" db="EMBL/GenBank/DDBJ databases">
        <authorList>
            <consortium name="Pathogen Informatics"/>
            <person name="Doyle S."/>
        </authorList>
    </citation>
    <scope>NUCLEOTIDE SEQUENCE [LARGE SCALE GENOMIC DNA]</scope>
    <source>
        <strain evidence="1 2">NCTC12862</strain>
    </source>
</reference>
<proteinExistence type="predicted"/>
<name>A0A380ZG20_BARDO</name>
<gene>
    <name evidence="1" type="ORF">NCTC12862_01010</name>
</gene>
<evidence type="ECO:0000313" key="1">
    <source>
        <dbReference type="EMBL" id="SUV45284.1"/>
    </source>
</evidence>
<dbReference type="EMBL" id="UFTF01000001">
    <property type="protein sequence ID" value="SUV45284.1"/>
    <property type="molecule type" value="Genomic_DNA"/>
</dbReference>
<sequence length="67" mass="7582">MRYPFDFARGIAHAFGRAFEAVMRFFGADTTTITHWKNIITAAFDLSEHWQKFKSKSKAGPDASLGQ</sequence>
<organism evidence="1 2">
    <name type="scientific">Bartonella doshiae</name>
    <dbReference type="NCBI Taxonomy" id="33044"/>
    <lineage>
        <taxon>Bacteria</taxon>
        <taxon>Pseudomonadati</taxon>
        <taxon>Pseudomonadota</taxon>
        <taxon>Alphaproteobacteria</taxon>
        <taxon>Hyphomicrobiales</taxon>
        <taxon>Bartonellaceae</taxon>
        <taxon>Bartonella</taxon>
    </lineage>
</organism>
<protein>
    <submittedName>
        <fullName evidence="1">Uncharacterized protein</fullName>
    </submittedName>
</protein>